<keyword evidence="11" id="KW-1185">Reference proteome</keyword>
<evidence type="ECO:0000313" key="11">
    <source>
        <dbReference type="Proteomes" id="UP000191200"/>
    </source>
</evidence>
<dbReference type="SUPFAM" id="SSF52540">
    <property type="entry name" value="P-loop containing nucleoside triphosphate hydrolases"/>
    <property type="match status" value="1"/>
</dbReference>
<keyword evidence="5" id="KW-0547">Nucleotide-binding</keyword>
<evidence type="ECO:0000256" key="5">
    <source>
        <dbReference type="ARBA" id="ARBA00022741"/>
    </source>
</evidence>
<dbReference type="GO" id="GO:0005524">
    <property type="term" value="F:ATP binding"/>
    <property type="evidence" value="ECO:0007669"/>
    <property type="project" value="UniProtKB-KW"/>
</dbReference>
<dbReference type="InterPro" id="IPR003439">
    <property type="entry name" value="ABC_transporter-like_ATP-bd"/>
</dbReference>
<dbReference type="InterPro" id="IPR050095">
    <property type="entry name" value="ECF_ABC_transporter_ATP-bd"/>
</dbReference>
<reference evidence="10 11" key="1">
    <citation type="submission" date="2016-09" db="EMBL/GenBank/DDBJ databases">
        <title>Vagococcus teuberi sp. nov., isolated from the Malian artisanal sour milk fene.</title>
        <authorList>
            <person name="Wullschleger S."/>
            <person name="Seifert C."/>
            <person name="Baumgartner S."/>
            <person name="Lacroix C."/>
            <person name="Bonfoh B."/>
            <person name="Stevens M.J."/>
            <person name="Meile L."/>
        </authorList>
    </citation>
    <scope>NUCLEOTIDE SEQUENCE [LARGE SCALE GENOMIC DNA]</scope>
    <source>
        <strain evidence="10 11">DSM 21459</strain>
    </source>
</reference>
<evidence type="ECO:0000313" key="10">
    <source>
        <dbReference type="EMBL" id="APB32131.1"/>
    </source>
</evidence>
<dbReference type="GO" id="GO:0016887">
    <property type="term" value="F:ATP hydrolysis activity"/>
    <property type="evidence" value="ECO:0007669"/>
    <property type="project" value="InterPro"/>
</dbReference>
<name>A0A1J0A881_9ENTE</name>
<protein>
    <submittedName>
        <fullName evidence="10">Energy-coupling factor transporter ATPase</fullName>
    </submittedName>
</protein>
<dbReference type="GO" id="GO:0043190">
    <property type="term" value="C:ATP-binding cassette (ABC) transporter complex"/>
    <property type="evidence" value="ECO:0007669"/>
    <property type="project" value="TreeGrafter"/>
</dbReference>
<dbReference type="RefSeq" id="WP_071457739.1">
    <property type="nucleotide sequence ID" value="NZ_CP017267.1"/>
</dbReference>
<evidence type="ECO:0000259" key="9">
    <source>
        <dbReference type="PROSITE" id="PS50893"/>
    </source>
</evidence>
<evidence type="ECO:0000256" key="7">
    <source>
        <dbReference type="ARBA" id="ARBA00022967"/>
    </source>
</evidence>
<comment type="subcellular location">
    <subcellularLocation>
        <location evidence="1">Cell membrane</location>
        <topology evidence="1">Peripheral membrane protein</topology>
    </subcellularLocation>
</comment>
<evidence type="ECO:0000256" key="1">
    <source>
        <dbReference type="ARBA" id="ARBA00004202"/>
    </source>
</evidence>
<dbReference type="InterPro" id="IPR027417">
    <property type="entry name" value="P-loop_NTPase"/>
</dbReference>
<evidence type="ECO:0000256" key="2">
    <source>
        <dbReference type="ARBA" id="ARBA00005417"/>
    </source>
</evidence>
<comment type="similarity">
    <text evidence="2">Belongs to the ABC transporter superfamily.</text>
</comment>
<dbReference type="PROSITE" id="PS50893">
    <property type="entry name" value="ABC_TRANSPORTER_2"/>
    <property type="match status" value="1"/>
</dbReference>
<feature type="domain" description="ABC transporter" evidence="9">
    <location>
        <begin position="6"/>
        <end position="240"/>
    </location>
</feature>
<dbReference type="STRING" id="519472.BHY08_10100"/>
<dbReference type="AlphaFoldDB" id="A0A1J0A881"/>
<keyword evidence="7" id="KW-1278">Translocase</keyword>
<keyword evidence="8" id="KW-0472">Membrane</keyword>
<proteinExistence type="inferred from homology"/>
<sequence>MKNPLIELNNISFQYYGQEHKALNDVSLKIYQGEWVALIGHNGSGKSTLAKTINGLITPESGEIKVNGEILTEENIWDIRKTVGMVFQNPDNQFVGSTVEDDVAFGLENQGVPRDEMIVRVNNALERVRMSDFKIKEPARLSGGQKQRVAIAGVIALAPDVIILDEATSMLDPQGRQDVIETIRALKEETNLTVISITHDIDEAAYANRVLVMQEGQIIHEGIPKEIFSHGEALIGMGLDVPFPEKLKASLRKKGIEVPKEYLTREGMVEWLWTYGLRK</sequence>
<dbReference type="GO" id="GO:0042626">
    <property type="term" value="F:ATPase-coupled transmembrane transporter activity"/>
    <property type="evidence" value="ECO:0007669"/>
    <property type="project" value="TreeGrafter"/>
</dbReference>
<gene>
    <name evidence="10" type="ORF">BHY08_10100</name>
</gene>
<dbReference type="Gene3D" id="3.40.50.300">
    <property type="entry name" value="P-loop containing nucleotide triphosphate hydrolases"/>
    <property type="match status" value="1"/>
</dbReference>
<dbReference type="InterPro" id="IPR030947">
    <property type="entry name" value="EcfA_1"/>
</dbReference>
<dbReference type="KEGG" id="vte:BHY08_10100"/>
<dbReference type="FunFam" id="3.40.50.300:FF:000224">
    <property type="entry name" value="Energy-coupling factor transporter ATP-binding protein EcfA"/>
    <property type="match status" value="1"/>
</dbReference>
<dbReference type="EMBL" id="CP017267">
    <property type="protein sequence ID" value="APB32131.1"/>
    <property type="molecule type" value="Genomic_DNA"/>
</dbReference>
<keyword evidence="4" id="KW-1003">Cell membrane</keyword>
<evidence type="ECO:0000256" key="3">
    <source>
        <dbReference type="ARBA" id="ARBA00022448"/>
    </source>
</evidence>
<dbReference type="PROSITE" id="PS00211">
    <property type="entry name" value="ABC_TRANSPORTER_1"/>
    <property type="match status" value="1"/>
</dbReference>
<dbReference type="OrthoDB" id="9784332at2"/>
<keyword evidence="6" id="KW-0067">ATP-binding</keyword>
<dbReference type="SMART" id="SM00382">
    <property type="entry name" value="AAA"/>
    <property type="match status" value="1"/>
</dbReference>
<keyword evidence="3" id="KW-0813">Transport</keyword>
<accession>A0A1J0A881</accession>
<evidence type="ECO:0000256" key="4">
    <source>
        <dbReference type="ARBA" id="ARBA00022475"/>
    </source>
</evidence>
<dbReference type="NCBIfam" id="NF010156">
    <property type="entry name" value="PRK13635.1"/>
    <property type="match status" value="1"/>
</dbReference>
<evidence type="ECO:0000256" key="6">
    <source>
        <dbReference type="ARBA" id="ARBA00022840"/>
    </source>
</evidence>
<dbReference type="InterPro" id="IPR017871">
    <property type="entry name" value="ABC_transporter-like_CS"/>
</dbReference>
<dbReference type="NCBIfam" id="TIGR04520">
    <property type="entry name" value="ECF_ATPase_1"/>
    <property type="match status" value="1"/>
</dbReference>
<dbReference type="Proteomes" id="UP000191200">
    <property type="component" value="Chromosome"/>
</dbReference>
<dbReference type="InterPro" id="IPR015856">
    <property type="entry name" value="ABC_transpr_CbiO/EcfA_su"/>
</dbReference>
<evidence type="ECO:0000256" key="8">
    <source>
        <dbReference type="ARBA" id="ARBA00023136"/>
    </source>
</evidence>
<dbReference type="NCBIfam" id="NF010167">
    <property type="entry name" value="PRK13648.1"/>
    <property type="match status" value="1"/>
</dbReference>
<dbReference type="PANTHER" id="PTHR43553">
    <property type="entry name" value="HEAVY METAL TRANSPORTER"/>
    <property type="match status" value="1"/>
</dbReference>
<organism evidence="10 11">
    <name type="scientific">Vagococcus teuberi</name>
    <dbReference type="NCBI Taxonomy" id="519472"/>
    <lineage>
        <taxon>Bacteria</taxon>
        <taxon>Bacillati</taxon>
        <taxon>Bacillota</taxon>
        <taxon>Bacilli</taxon>
        <taxon>Lactobacillales</taxon>
        <taxon>Enterococcaceae</taxon>
        <taxon>Vagococcus</taxon>
    </lineage>
</organism>
<dbReference type="PANTHER" id="PTHR43553:SF24">
    <property type="entry name" value="ENERGY-COUPLING FACTOR TRANSPORTER ATP-BINDING PROTEIN ECFA1"/>
    <property type="match status" value="1"/>
</dbReference>
<dbReference type="InterPro" id="IPR003593">
    <property type="entry name" value="AAA+_ATPase"/>
</dbReference>
<dbReference type="Pfam" id="PF00005">
    <property type="entry name" value="ABC_tran"/>
    <property type="match status" value="1"/>
</dbReference>
<dbReference type="CDD" id="cd03225">
    <property type="entry name" value="ABC_cobalt_CbiO_domain1"/>
    <property type="match status" value="1"/>
</dbReference>